<organism evidence="3 4">
    <name type="scientific">Archangium lansingense</name>
    <dbReference type="NCBI Taxonomy" id="2995310"/>
    <lineage>
        <taxon>Bacteria</taxon>
        <taxon>Pseudomonadati</taxon>
        <taxon>Myxococcota</taxon>
        <taxon>Myxococcia</taxon>
        <taxon>Myxococcales</taxon>
        <taxon>Cystobacterineae</taxon>
        <taxon>Archangiaceae</taxon>
        <taxon>Archangium</taxon>
    </lineage>
</organism>
<evidence type="ECO:0000313" key="3">
    <source>
        <dbReference type="EMBL" id="MCY1075377.1"/>
    </source>
</evidence>
<dbReference type="EMBL" id="JAPNKA010000001">
    <property type="protein sequence ID" value="MCY1075377.1"/>
    <property type="molecule type" value="Genomic_DNA"/>
</dbReference>
<name>A0ABT4A163_9BACT</name>
<evidence type="ECO:0000313" key="4">
    <source>
        <dbReference type="Proteomes" id="UP001207654"/>
    </source>
</evidence>
<evidence type="ECO:0000256" key="2">
    <source>
        <dbReference type="SAM" id="Phobius"/>
    </source>
</evidence>
<evidence type="ECO:0000256" key="1">
    <source>
        <dbReference type="SAM" id="MobiDB-lite"/>
    </source>
</evidence>
<keyword evidence="4" id="KW-1185">Reference proteome</keyword>
<proteinExistence type="predicted"/>
<keyword evidence="2" id="KW-0812">Transmembrane</keyword>
<protein>
    <recommendedName>
        <fullName evidence="5">Glycerophosphoryl diester phosphodiesterase family protein</fullName>
    </recommendedName>
</protein>
<evidence type="ECO:0008006" key="5">
    <source>
        <dbReference type="Google" id="ProtNLM"/>
    </source>
</evidence>
<gene>
    <name evidence="3" type="ORF">OV287_12880</name>
</gene>
<sequence>MNPFRSILTAPLRAFSELKLLGVLLVANLCISLVRSVPVLLPAIGQFGHSLAGRDRPFPSPEAVFDFSKQLAQGGGSFLAGPLLLGTLFAFGLQLVLAGGITSRLCSPGRFSLADFARDCAAQLGRNLRLLGWAILGLLPVVGLGVLATVLLSRAGKPTLFTLPGEHWALENPFTFWSVAHLALMVVLFALWRSSFDLARVQLYADDQRKTRLAAWRALKQMVRSPGALLSYIAVGLLGLGMVLAFARLHAAVQVTSTGKAWLALLVAQLVVAARLGFSMATTAVTVEVYRTMAPLTVQAPVEQPASTPEAPPLAPAPEANAAEPTPLLADTQNVSAEPRAIGDDAGRS</sequence>
<keyword evidence="2" id="KW-0472">Membrane</keyword>
<comment type="caution">
    <text evidence="3">The sequence shown here is derived from an EMBL/GenBank/DDBJ whole genome shotgun (WGS) entry which is preliminary data.</text>
</comment>
<feature type="transmembrane region" description="Helical" evidence="2">
    <location>
        <begin position="261"/>
        <end position="287"/>
    </location>
</feature>
<feature type="transmembrane region" description="Helical" evidence="2">
    <location>
        <begin position="78"/>
        <end position="101"/>
    </location>
</feature>
<feature type="compositionally biased region" description="Low complexity" evidence="1">
    <location>
        <begin position="317"/>
        <end position="330"/>
    </location>
</feature>
<feature type="transmembrane region" description="Helical" evidence="2">
    <location>
        <begin position="229"/>
        <end position="249"/>
    </location>
</feature>
<reference evidence="3 4" key="1">
    <citation type="submission" date="2022-11" db="EMBL/GenBank/DDBJ databases">
        <title>Minimal conservation of predation-associated metabolite biosynthetic gene clusters underscores biosynthetic potential of Myxococcota including descriptions for ten novel species: Archangium lansinium sp. nov., Myxococcus landrumus sp. nov., Nannocystis bai.</title>
        <authorList>
            <person name="Ahearne A."/>
            <person name="Stevens C."/>
            <person name="Phillips K."/>
        </authorList>
    </citation>
    <scope>NUCLEOTIDE SEQUENCE [LARGE SCALE GENOMIC DNA]</scope>
    <source>
        <strain evidence="3 4">MIWBW</strain>
    </source>
</reference>
<feature type="transmembrane region" description="Helical" evidence="2">
    <location>
        <begin position="130"/>
        <end position="154"/>
    </location>
</feature>
<accession>A0ABT4A163</accession>
<feature type="region of interest" description="Disordered" evidence="1">
    <location>
        <begin position="301"/>
        <end position="349"/>
    </location>
</feature>
<keyword evidence="2" id="KW-1133">Transmembrane helix</keyword>
<feature type="transmembrane region" description="Helical" evidence="2">
    <location>
        <begin position="174"/>
        <end position="192"/>
    </location>
</feature>
<dbReference type="RefSeq" id="WP_267534313.1">
    <property type="nucleotide sequence ID" value="NZ_JAPNKA010000001.1"/>
</dbReference>
<dbReference type="Proteomes" id="UP001207654">
    <property type="component" value="Unassembled WGS sequence"/>
</dbReference>